<evidence type="ECO:0000313" key="3">
    <source>
        <dbReference type="EMBL" id="CEO89628.1"/>
    </source>
</evidence>
<dbReference type="AlphaFoldDB" id="A0A0B7MN27"/>
<gene>
    <name evidence="3" type="ORF">SSCH_540006</name>
</gene>
<keyword evidence="1" id="KW-0812">Transmembrane</keyword>
<dbReference type="OrthoDB" id="9808253at2"/>
<name>A0A0B7MN27_9FIRM</name>
<keyword evidence="1" id="KW-1133">Transmembrane helix</keyword>
<reference evidence="4" key="1">
    <citation type="submission" date="2015-01" db="EMBL/GenBank/DDBJ databases">
        <authorList>
            <person name="Manzoor Shahid"/>
            <person name="Zubair Saima"/>
        </authorList>
    </citation>
    <scope>NUCLEOTIDE SEQUENCE [LARGE SCALE GENOMIC DNA]</scope>
    <source>
        <strain evidence="4">Sp3</strain>
    </source>
</reference>
<evidence type="ECO:0000256" key="1">
    <source>
        <dbReference type="SAM" id="Phobius"/>
    </source>
</evidence>
<sequence>MLTCREIEGLLDLYIDQELDPLTRERCTQHLRRCSQCRALLQSREQEAEVIRGGFPVPELTSGFTKRVMAKLSTSPTSRKQESRTWSTNIMKKPWITPVIAAALLVFVVYGVYSTGLFPISKQERMGAPEPYIQHDNMTDSGYPDQQDTLEKQHTLENHVGSKALFSPIPDFTPGYLPPGFIQEGASVSGSPTGEESEESVVYTYHNHQTGAYINLEISRNSYGTRAADKEPAIDTEEVSFFAEKEGQHYLLRLTSNISLEELKKVANSIK</sequence>
<evidence type="ECO:0000313" key="4">
    <source>
        <dbReference type="Proteomes" id="UP000046155"/>
    </source>
</evidence>
<dbReference type="EMBL" id="CDRZ01000252">
    <property type="protein sequence ID" value="CEO89628.1"/>
    <property type="molecule type" value="Genomic_DNA"/>
</dbReference>
<keyword evidence="1" id="KW-0472">Membrane</keyword>
<dbReference type="RefSeq" id="WP_044665537.1">
    <property type="nucleotide sequence ID" value="NZ_CDRZ01000252.1"/>
</dbReference>
<dbReference type="Proteomes" id="UP000046155">
    <property type="component" value="Unassembled WGS sequence"/>
</dbReference>
<organism evidence="3 4">
    <name type="scientific">Syntrophaceticus schinkii</name>
    <dbReference type="NCBI Taxonomy" id="499207"/>
    <lineage>
        <taxon>Bacteria</taxon>
        <taxon>Bacillati</taxon>
        <taxon>Bacillota</taxon>
        <taxon>Clostridia</taxon>
        <taxon>Thermoanaerobacterales</taxon>
        <taxon>Thermoanaerobacterales Family III. Incertae Sedis</taxon>
        <taxon>Syntrophaceticus</taxon>
    </lineage>
</organism>
<keyword evidence="4" id="KW-1185">Reference proteome</keyword>
<feature type="transmembrane region" description="Helical" evidence="1">
    <location>
        <begin position="95"/>
        <end position="113"/>
    </location>
</feature>
<dbReference type="Pfam" id="PF13490">
    <property type="entry name" value="zf-HC2"/>
    <property type="match status" value="1"/>
</dbReference>
<evidence type="ECO:0000259" key="2">
    <source>
        <dbReference type="Pfam" id="PF13490"/>
    </source>
</evidence>
<proteinExistence type="predicted"/>
<accession>A0A0B7MN27</accession>
<protein>
    <recommendedName>
        <fullName evidence="2">Putative zinc-finger domain-containing protein</fullName>
    </recommendedName>
</protein>
<dbReference type="InterPro" id="IPR027383">
    <property type="entry name" value="Znf_put"/>
</dbReference>
<feature type="domain" description="Putative zinc-finger" evidence="2">
    <location>
        <begin position="4"/>
        <end position="38"/>
    </location>
</feature>